<gene>
    <name evidence="2" type="ORF">PoB_003752200</name>
</gene>
<organism evidence="2 3">
    <name type="scientific">Plakobranchus ocellatus</name>
    <dbReference type="NCBI Taxonomy" id="259542"/>
    <lineage>
        <taxon>Eukaryota</taxon>
        <taxon>Metazoa</taxon>
        <taxon>Spiralia</taxon>
        <taxon>Lophotrochozoa</taxon>
        <taxon>Mollusca</taxon>
        <taxon>Gastropoda</taxon>
        <taxon>Heterobranchia</taxon>
        <taxon>Euthyneura</taxon>
        <taxon>Panpulmonata</taxon>
        <taxon>Sacoglossa</taxon>
        <taxon>Placobranchoidea</taxon>
        <taxon>Plakobranchidae</taxon>
        <taxon>Plakobranchus</taxon>
    </lineage>
</organism>
<evidence type="ECO:0000313" key="3">
    <source>
        <dbReference type="Proteomes" id="UP000735302"/>
    </source>
</evidence>
<feature type="compositionally biased region" description="Basic and acidic residues" evidence="1">
    <location>
        <begin position="16"/>
        <end position="26"/>
    </location>
</feature>
<evidence type="ECO:0000256" key="1">
    <source>
        <dbReference type="SAM" id="MobiDB-lite"/>
    </source>
</evidence>
<dbReference type="Proteomes" id="UP000735302">
    <property type="component" value="Unassembled WGS sequence"/>
</dbReference>
<sequence>MTCSRGAGVAAGRLETASKRRQDPTVRRGVRNTATTSGDELILPDTNWTARSLSHRLPTADVTAGRKAKMN</sequence>
<name>A0AAV4AUM5_9GAST</name>
<comment type="caution">
    <text evidence="2">The sequence shown here is derived from an EMBL/GenBank/DDBJ whole genome shotgun (WGS) entry which is preliminary data.</text>
</comment>
<keyword evidence="3" id="KW-1185">Reference proteome</keyword>
<dbReference type="AlphaFoldDB" id="A0AAV4AUM5"/>
<protein>
    <submittedName>
        <fullName evidence="2">Uncharacterized protein</fullName>
    </submittedName>
</protein>
<reference evidence="2 3" key="1">
    <citation type="journal article" date="2021" name="Elife">
        <title>Chloroplast acquisition without the gene transfer in kleptoplastic sea slugs, Plakobranchus ocellatus.</title>
        <authorList>
            <person name="Maeda T."/>
            <person name="Takahashi S."/>
            <person name="Yoshida T."/>
            <person name="Shimamura S."/>
            <person name="Takaki Y."/>
            <person name="Nagai Y."/>
            <person name="Toyoda A."/>
            <person name="Suzuki Y."/>
            <person name="Arimoto A."/>
            <person name="Ishii H."/>
            <person name="Satoh N."/>
            <person name="Nishiyama T."/>
            <person name="Hasebe M."/>
            <person name="Maruyama T."/>
            <person name="Minagawa J."/>
            <person name="Obokata J."/>
            <person name="Shigenobu S."/>
        </authorList>
    </citation>
    <scope>NUCLEOTIDE SEQUENCE [LARGE SCALE GENOMIC DNA]</scope>
</reference>
<accession>A0AAV4AUM5</accession>
<evidence type="ECO:0000313" key="2">
    <source>
        <dbReference type="EMBL" id="GFO11017.1"/>
    </source>
</evidence>
<proteinExistence type="predicted"/>
<feature type="region of interest" description="Disordered" evidence="1">
    <location>
        <begin position="1"/>
        <end position="43"/>
    </location>
</feature>
<dbReference type="EMBL" id="BLXT01004214">
    <property type="protein sequence ID" value="GFO11017.1"/>
    <property type="molecule type" value="Genomic_DNA"/>
</dbReference>